<proteinExistence type="predicted"/>
<reference evidence="1" key="1">
    <citation type="submission" date="2021-05" db="EMBL/GenBank/DDBJ databases">
        <authorList>
            <person name="Alioto T."/>
            <person name="Alioto T."/>
            <person name="Gomez Garrido J."/>
        </authorList>
    </citation>
    <scope>NUCLEOTIDE SEQUENCE</scope>
</reference>
<evidence type="ECO:0000313" key="1">
    <source>
        <dbReference type="EMBL" id="CAG6705328.1"/>
    </source>
</evidence>
<organism evidence="1">
    <name type="scientific">Cacopsylla melanoneura</name>
    <dbReference type="NCBI Taxonomy" id="428564"/>
    <lineage>
        <taxon>Eukaryota</taxon>
        <taxon>Metazoa</taxon>
        <taxon>Ecdysozoa</taxon>
        <taxon>Arthropoda</taxon>
        <taxon>Hexapoda</taxon>
        <taxon>Insecta</taxon>
        <taxon>Pterygota</taxon>
        <taxon>Neoptera</taxon>
        <taxon>Paraneoptera</taxon>
        <taxon>Hemiptera</taxon>
        <taxon>Sternorrhyncha</taxon>
        <taxon>Psylloidea</taxon>
        <taxon>Psyllidae</taxon>
        <taxon>Psyllinae</taxon>
        <taxon>Cacopsylla</taxon>
    </lineage>
</organism>
<dbReference type="AlphaFoldDB" id="A0A8D8XQ35"/>
<accession>A0A8D8XQ35</accession>
<name>A0A8D8XQ35_9HEMI</name>
<protein>
    <submittedName>
        <fullName evidence="1">Uncharacterized protein</fullName>
    </submittedName>
</protein>
<dbReference type="EMBL" id="HBUF01342361">
    <property type="protein sequence ID" value="CAG6705328.1"/>
    <property type="molecule type" value="Transcribed_RNA"/>
</dbReference>
<sequence length="110" mass="13139">MIPVVIKAVKRRPCARWTLVNFPNRLNLNYNSRPSSHHTRHSLNLLQLTLFPSAKFLPLLFLLLLLHLHLHLHIHIHIHIHNNNNNNIDHSRWKSLYREKLRKHGNQQAQ</sequence>